<dbReference type="EMBL" id="CP089983">
    <property type="protein sequence ID" value="WXB09753.1"/>
    <property type="molecule type" value="Genomic_DNA"/>
</dbReference>
<dbReference type="InterPro" id="IPR052036">
    <property type="entry name" value="Hydrolase/PRTase-associated"/>
</dbReference>
<dbReference type="Proteomes" id="UP001374803">
    <property type="component" value="Chromosome"/>
</dbReference>
<dbReference type="PANTHER" id="PTHR31299:SF0">
    <property type="entry name" value="ESTERASE, PUTATIVE (AFU_ORTHOLOGUE AFUA_1G05850)-RELATED"/>
    <property type="match status" value="1"/>
</dbReference>
<dbReference type="PROSITE" id="PS51257">
    <property type="entry name" value="PROKAR_LIPOPROTEIN"/>
    <property type="match status" value="1"/>
</dbReference>
<evidence type="ECO:0000313" key="2">
    <source>
        <dbReference type="EMBL" id="WXB09753.1"/>
    </source>
</evidence>
<evidence type="ECO:0000256" key="1">
    <source>
        <dbReference type="SAM" id="SignalP"/>
    </source>
</evidence>
<dbReference type="RefSeq" id="WP_394839426.1">
    <property type="nucleotide sequence ID" value="NZ_CP089929.1"/>
</dbReference>
<name>A0ABZ2LFP1_9BACT</name>
<dbReference type="Gene3D" id="1.20.1440.30">
    <property type="entry name" value="Biosynthetic Protein domain"/>
    <property type="match status" value="1"/>
</dbReference>
<proteinExistence type="predicted"/>
<accession>A0ABZ2LFP1</accession>
<keyword evidence="1" id="KW-0732">Signal</keyword>
<reference evidence="2" key="1">
    <citation type="submission" date="2021-12" db="EMBL/GenBank/DDBJ databases">
        <title>Discovery of the Pendulisporaceae a myxobacterial family with distinct sporulation behavior and unique specialized metabolism.</title>
        <authorList>
            <person name="Garcia R."/>
            <person name="Popoff A."/>
            <person name="Bader C.D."/>
            <person name="Loehr J."/>
            <person name="Walesch S."/>
            <person name="Walt C."/>
            <person name="Boldt J."/>
            <person name="Bunk B."/>
            <person name="Haeckl F.J.F.P.J."/>
            <person name="Gunesch A.P."/>
            <person name="Birkelbach J."/>
            <person name="Nuebel U."/>
            <person name="Pietschmann T."/>
            <person name="Bach T."/>
            <person name="Mueller R."/>
        </authorList>
    </citation>
    <scope>NUCLEOTIDE SEQUENCE</scope>
    <source>
        <strain evidence="2">MSr11367</strain>
    </source>
</reference>
<evidence type="ECO:0000313" key="3">
    <source>
        <dbReference type="Proteomes" id="UP001374803"/>
    </source>
</evidence>
<dbReference type="SUPFAM" id="SSF159501">
    <property type="entry name" value="EreA/ChaN-like"/>
    <property type="match status" value="1"/>
</dbReference>
<dbReference type="Gene3D" id="3.30.1870.10">
    <property type="entry name" value="EreA-like, domain 2"/>
    <property type="match status" value="1"/>
</dbReference>
<sequence length="433" mass="47626">MRWLGPACLVGWFSLAFLGACALQDGAPNDPLDAIVEGAMAVNFGEDSHGMTEIHRLVPVVFERLVERHGFRVFAFEAPWGLTDALADFMSSQRVELDAREQFFLHGAFVSEDVTRMLVWIRDFNRAHPQDPIVLAGYHPEQPVTDLHALARFLRDAAPDHAATLLAGIDVCRAGNDGFGTDLDFAEEVFALQRRGRVSYTAAERKACLEGLGRIEGALASSIPESTDLALARLHVLSVQTYVGLIRRIADSYLESPQAPVEMRIRWQGEAYSGTDEARFRIYEALQRIRFPGKKVFFWMHDWHAAKHASELGLIEDAADGGRFREGIPQGTVSFGERLAAASGGSLTTLVTIATLVPCGTTCTEPPSSLEPSFQRVFGARPTWIDLRVPHPDLPVTKPGSVFANGHGFGFGNVVLGRQYDAVLYLPTSEQLH</sequence>
<protein>
    <submittedName>
        <fullName evidence="2">Erythromycin esterase family protein</fullName>
    </submittedName>
</protein>
<gene>
    <name evidence="2" type="ORF">LVJ94_21300</name>
</gene>
<feature type="signal peptide" evidence="1">
    <location>
        <begin position="1"/>
        <end position="22"/>
    </location>
</feature>
<keyword evidence="3" id="KW-1185">Reference proteome</keyword>
<dbReference type="Pfam" id="PF05139">
    <property type="entry name" value="Erythro_esteras"/>
    <property type="match status" value="1"/>
</dbReference>
<dbReference type="InterPro" id="IPR007815">
    <property type="entry name" value="Emycin_Estase"/>
</dbReference>
<dbReference type="Gene3D" id="3.40.1660.10">
    <property type="entry name" value="EreA-like (biosynthetic domain)"/>
    <property type="match status" value="1"/>
</dbReference>
<feature type="chain" id="PRO_5046567534" evidence="1">
    <location>
        <begin position="23"/>
        <end position="433"/>
    </location>
</feature>
<organism evidence="2 3">
    <name type="scientific">Pendulispora rubella</name>
    <dbReference type="NCBI Taxonomy" id="2741070"/>
    <lineage>
        <taxon>Bacteria</taxon>
        <taxon>Pseudomonadati</taxon>
        <taxon>Myxococcota</taxon>
        <taxon>Myxococcia</taxon>
        <taxon>Myxococcales</taxon>
        <taxon>Sorangiineae</taxon>
        <taxon>Pendulisporaceae</taxon>
        <taxon>Pendulispora</taxon>
    </lineage>
</organism>
<dbReference type="PANTHER" id="PTHR31299">
    <property type="entry name" value="ESTERASE, PUTATIVE (AFU_ORTHOLOGUE AFUA_1G05850)-RELATED"/>
    <property type="match status" value="1"/>
</dbReference>